<organism evidence="7 8">
    <name type="scientific">Leucosporidium creatinivorum</name>
    <dbReference type="NCBI Taxonomy" id="106004"/>
    <lineage>
        <taxon>Eukaryota</taxon>
        <taxon>Fungi</taxon>
        <taxon>Dikarya</taxon>
        <taxon>Basidiomycota</taxon>
        <taxon>Pucciniomycotina</taxon>
        <taxon>Microbotryomycetes</taxon>
        <taxon>Leucosporidiales</taxon>
        <taxon>Leucosporidium</taxon>
    </lineage>
</organism>
<evidence type="ECO:0000256" key="3">
    <source>
        <dbReference type="ARBA" id="ARBA00022692"/>
    </source>
</evidence>
<dbReference type="PANTHER" id="PTHR28525">
    <property type="entry name" value="REACTIVE OXYGEN SPECIES MODULATOR 1"/>
    <property type="match status" value="1"/>
</dbReference>
<dbReference type="GO" id="GO:0045039">
    <property type="term" value="P:protein insertion into mitochondrial inner membrane"/>
    <property type="evidence" value="ECO:0007669"/>
    <property type="project" value="TreeGrafter"/>
</dbReference>
<sequence length="75" mass="7801">PPPPQMHGAEEQSIFSKLKMGATMGGMVGLTIGFLFGGFAILRNGAGPRGFLPSLSGYMLSSAATFAFFMSIGEL</sequence>
<dbReference type="AlphaFoldDB" id="A0A1Y2G374"/>
<dbReference type="InParanoid" id="A0A1Y2G374"/>
<dbReference type="GO" id="GO:0030150">
    <property type="term" value="P:protein import into mitochondrial matrix"/>
    <property type="evidence" value="ECO:0007669"/>
    <property type="project" value="TreeGrafter"/>
</dbReference>
<proteinExistence type="inferred from homology"/>
<dbReference type="Pfam" id="PF10247">
    <property type="entry name" value="Romo1"/>
    <property type="match status" value="1"/>
</dbReference>
<keyword evidence="5 6" id="KW-0472">Membrane</keyword>
<evidence type="ECO:0000313" key="8">
    <source>
        <dbReference type="Proteomes" id="UP000193467"/>
    </source>
</evidence>
<dbReference type="STRING" id="106004.A0A1Y2G374"/>
<keyword evidence="8" id="KW-1185">Reference proteome</keyword>
<comment type="similarity">
    <text evidence="2">Belongs to the MGR2 family.</text>
</comment>
<dbReference type="EMBL" id="MCGR01000003">
    <property type="protein sequence ID" value="ORY90770.1"/>
    <property type="molecule type" value="Genomic_DNA"/>
</dbReference>
<dbReference type="FunCoup" id="A0A1Y2G374">
    <property type="interactions" value="82"/>
</dbReference>
<evidence type="ECO:0000256" key="4">
    <source>
        <dbReference type="ARBA" id="ARBA00022989"/>
    </source>
</evidence>
<comment type="caution">
    <text evidence="7">The sequence shown here is derived from an EMBL/GenBank/DDBJ whole genome shotgun (WGS) entry which is preliminary data.</text>
</comment>
<comment type="subcellular location">
    <subcellularLocation>
        <location evidence="1">Membrane</location>
    </subcellularLocation>
</comment>
<dbReference type="InterPro" id="IPR018450">
    <property type="entry name" value="Romo1/Mgr2"/>
</dbReference>
<accession>A0A1Y2G374</accession>
<dbReference type="PANTHER" id="PTHR28525:SF1">
    <property type="entry name" value="REACTIVE OXYGEN SPECIES MODULATOR 1"/>
    <property type="match status" value="1"/>
</dbReference>
<dbReference type="GO" id="GO:0005744">
    <property type="term" value="C:TIM23 mitochondrial import inner membrane translocase complex"/>
    <property type="evidence" value="ECO:0007669"/>
    <property type="project" value="TreeGrafter"/>
</dbReference>
<feature type="transmembrane region" description="Helical" evidence="6">
    <location>
        <begin position="54"/>
        <end position="72"/>
    </location>
</feature>
<keyword evidence="3 6" id="KW-0812">Transmembrane</keyword>
<feature type="non-terminal residue" evidence="7">
    <location>
        <position position="75"/>
    </location>
</feature>
<gene>
    <name evidence="7" type="ORF">BCR35DRAFT_245076</name>
</gene>
<feature type="transmembrane region" description="Helical" evidence="6">
    <location>
        <begin position="20"/>
        <end position="42"/>
    </location>
</feature>
<dbReference type="OrthoDB" id="2536313at2759"/>
<evidence type="ECO:0000256" key="5">
    <source>
        <dbReference type="ARBA" id="ARBA00023136"/>
    </source>
</evidence>
<feature type="non-terminal residue" evidence="7">
    <location>
        <position position="1"/>
    </location>
</feature>
<evidence type="ECO:0000256" key="6">
    <source>
        <dbReference type="SAM" id="Phobius"/>
    </source>
</evidence>
<protein>
    <submittedName>
        <fullName evidence="7">Reactive oxygen species modulator 1</fullName>
    </submittedName>
</protein>
<keyword evidence="4 6" id="KW-1133">Transmembrane helix</keyword>
<dbReference type="Proteomes" id="UP000193467">
    <property type="component" value="Unassembled WGS sequence"/>
</dbReference>
<dbReference type="SMART" id="SM01378">
    <property type="entry name" value="Romo1"/>
    <property type="match status" value="1"/>
</dbReference>
<evidence type="ECO:0000313" key="7">
    <source>
        <dbReference type="EMBL" id="ORY90770.1"/>
    </source>
</evidence>
<evidence type="ECO:0000256" key="1">
    <source>
        <dbReference type="ARBA" id="ARBA00004370"/>
    </source>
</evidence>
<reference evidence="7 8" key="1">
    <citation type="submission" date="2016-07" db="EMBL/GenBank/DDBJ databases">
        <title>Pervasive Adenine N6-methylation of Active Genes in Fungi.</title>
        <authorList>
            <consortium name="DOE Joint Genome Institute"/>
            <person name="Mondo S.J."/>
            <person name="Dannebaum R.O."/>
            <person name="Kuo R.C."/>
            <person name="Labutti K."/>
            <person name="Haridas S."/>
            <person name="Kuo A."/>
            <person name="Salamov A."/>
            <person name="Ahrendt S.R."/>
            <person name="Lipzen A."/>
            <person name="Sullivan W."/>
            <person name="Andreopoulos W.B."/>
            <person name="Clum A."/>
            <person name="Lindquist E."/>
            <person name="Daum C."/>
            <person name="Ramamoorthy G.K."/>
            <person name="Gryganskyi A."/>
            <person name="Culley D."/>
            <person name="Magnuson J.K."/>
            <person name="James T.Y."/>
            <person name="O'Malley M.A."/>
            <person name="Stajich J.E."/>
            <person name="Spatafora J.W."/>
            <person name="Visel A."/>
            <person name="Grigoriev I.V."/>
        </authorList>
    </citation>
    <scope>NUCLEOTIDE SEQUENCE [LARGE SCALE GENOMIC DNA]</scope>
    <source>
        <strain evidence="7 8">62-1032</strain>
    </source>
</reference>
<evidence type="ECO:0000256" key="2">
    <source>
        <dbReference type="ARBA" id="ARBA00007839"/>
    </source>
</evidence>
<name>A0A1Y2G374_9BASI</name>